<protein>
    <submittedName>
        <fullName evidence="1">Uncharacterized protein</fullName>
    </submittedName>
</protein>
<dbReference type="HOGENOM" id="CLU_2424248_0_0_5"/>
<organism evidence="1 2">
    <name type="scientific">Paracoccus denitrificans (strain Pd 1222)</name>
    <dbReference type="NCBI Taxonomy" id="318586"/>
    <lineage>
        <taxon>Bacteria</taxon>
        <taxon>Pseudomonadati</taxon>
        <taxon>Pseudomonadota</taxon>
        <taxon>Alphaproteobacteria</taxon>
        <taxon>Rhodobacterales</taxon>
        <taxon>Paracoccaceae</taxon>
        <taxon>Paracoccus</taxon>
    </lineage>
</organism>
<dbReference type="KEGG" id="pde:Pden_0260"/>
<dbReference type="AlphaFoldDB" id="A1AYN0"/>
<sequence>MNGCIVQVWFEPETDTPGRCAPFVIIETELPDFASFCELVDADRLIGGGILWTRNGSPGEKVIYRRQPCAFRGSAVLRCQLPTWRFIEGDS</sequence>
<keyword evidence="2" id="KW-1185">Reference proteome</keyword>
<gene>
    <name evidence="1" type="ordered locus">Pden_0260</name>
</gene>
<dbReference type="Proteomes" id="UP000000361">
    <property type="component" value="Chromosome 1"/>
</dbReference>
<reference evidence="2" key="1">
    <citation type="submission" date="2006-12" db="EMBL/GenBank/DDBJ databases">
        <title>Complete sequence of chromosome 1 of Paracoccus denitrificans PD1222.</title>
        <authorList>
            <person name="Copeland A."/>
            <person name="Lucas S."/>
            <person name="Lapidus A."/>
            <person name="Barry K."/>
            <person name="Detter J.C."/>
            <person name="Glavina del Rio T."/>
            <person name="Hammon N."/>
            <person name="Israni S."/>
            <person name="Dalin E."/>
            <person name="Tice H."/>
            <person name="Pitluck S."/>
            <person name="Munk A.C."/>
            <person name="Brettin T."/>
            <person name="Bruce D."/>
            <person name="Han C."/>
            <person name="Tapia R."/>
            <person name="Gilna P."/>
            <person name="Schmutz J."/>
            <person name="Larimer F."/>
            <person name="Land M."/>
            <person name="Hauser L."/>
            <person name="Kyrpides N."/>
            <person name="Lykidis A."/>
            <person name="Spiro S."/>
            <person name="Richardson D.J."/>
            <person name="Moir J.W.B."/>
            <person name="Ferguson S.J."/>
            <person name="van Spanning R.J.M."/>
            <person name="Richardson P."/>
        </authorList>
    </citation>
    <scope>NUCLEOTIDE SEQUENCE [LARGE SCALE GENOMIC DNA]</scope>
    <source>
        <strain evidence="2">Pd 1222</strain>
    </source>
</reference>
<dbReference type="RefSeq" id="WP_011746607.1">
    <property type="nucleotide sequence ID" value="NC_008686.1"/>
</dbReference>
<accession>A1AYN0</accession>
<evidence type="ECO:0000313" key="1">
    <source>
        <dbReference type="EMBL" id="ABL68374.1"/>
    </source>
</evidence>
<proteinExistence type="predicted"/>
<dbReference type="EMBL" id="CP000489">
    <property type="protein sequence ID" value="ABL68374.1"/>
    <property type="molecule type" value="Genomic_DNA"/>
</dbReference>
<dbReference type="STRING" id="318586.Pden_0260"/>
<name>A1AYN0_PARDP</name>
<evidence type="ECO:0000313" key="2">
    <source>
        <dbReference type="Proteomes" id="UP000000361"/>
    </source>
</evidence>
<dbReference type="EnsemblBacteria" id="ABL68374">
    <property type="protein sequence ID" value="ABL68374"/>
    <property type="gene ID" value="Pden_0260"/>
</dbReference>